<feature type="transmembrane region" description="Helical" evidence="10">
    <location>
        <begin position="240"/>
        <end position="260"/>
    </location>
</feature>
<dbReference type="CDD" id="cd13959">
    <property type="entry name" value="PT_UbiA_COQ2"/>
    <property type="match status" value="1"/>
</dbReference>
<dbReference type="InterPro" id="IPR030470">
    <property type="entry name" value="UbiA_prenylTrfase_CS"/>
</dbReference>
<dbReference type="EMBL" id="MN079177">
    <property type="protein sequence ID" value="QEA06852.1"/>
    <property type="molecule type" value="Genomic_DNA"/>
</dbReference>
<dbReference type="FunFam" id="1.10.357.140:FF:000002">
    <property type="entry name" value="4-hydroxybenzoate octaprenyltransferase"/>
    <property type="match status" value="1"/>
</dbReference>
<evidence type="ECO:0000256" key="6">
    <source>
        <dbReference type="ARBA" id="ARBA00022692"/>
    </source>
</evidence>
<feature type="transmembrane region" description="Helical" evidence="10">
    <location>
        <begin position="171"/>
        <end position="193"/>
    </location>
</feature>
<evidence type="ECO:0000256" key="2">
    <source>
        <dbReference type="ARBA" id="ARBA00004141"/>
    </source>
</evidence>
<dbReference type="Pfam" id="PF01040">
    <property type="entry name" value="UbiA"/>
    <property type="match status" value="1"/>
</dbReference>
<evidence type="ECO:0000256" key="1">
    <source>
        <dbReference type="ARBA" id="ARBA00001946"/>
    </source>
</evidence>
<dbReference type="InterPro" id="IPR006370">
    <property type="entry name" value="HB_polyprenyltransferase-like"/>
</dbReference>
<feature type="transmembrane region" description="Helical" evidence="10">
    <location>
        <begin position="26"/>
        <end position="43"/>
    </location>
</feature>
<dbReference type="Gene3D" id="1.20.120.1780">
    <property type="entry name" value="UbiA prenyltransferase"/>
    <property type="match status" value="1"/>
</dbReference>
<proteinExistence type="inferred from homology"/>
<keyword evidence="4" id="KW-1003">Cell membrane</keyword>
<dbReference type="FunFam" id="1.20.120.1780:FF:000001">
    <property type="entry name" value="4-hydroxybenzoate octaprenyltransferase"/>
    <property type="match status" value="1"/>
</dbReference>
<feature type="transmembrane region" description="Helical" evidence="10">
    <location>
        <begin position="94"/>
        <end position="114"/>
    </location>
</feature>
<evidence type="ECO:0000256" key="8">
    <source>
        <dbReference type="ARBA" id="ARBA00022989"/>
    </source>
</evidence>
<evidence type="ECO:0000256" key="5">
    <source>
        <dbReference type="ARBA" id="ARBA00022679"/>
    </source>
</evidence>
<protein>
    <submittedName>
        <fullName evidence="11">4-hydroxybenzoate octaprenyltransferase</fullName>
        <ecNumber evidence="11">2.5.1.-</ecNumber>
    </submittedName>
</protein>
<feature type="transmembrane region" description="Helical" evidence="10">
    <location>
        <begin position="272"/>
        <end position="292"/>
    </location>
</feature>
<comment type="subcellular location">
    <subcellularLocation>
        <location evidence="2">Membrane</location>
        <topology evidence="2">Multi-pass membrane protein</topology>
    </subcellularLocation>
</comment>
<keyword evidence="7" id="KW-0460">Magnesium</keyword>
<accession>A0A5B8RH49</accession>
<dbReference type="GO" id="GO:0008412">
    <property type="term" value="F:4-hydroxybenzoate polyprenyltransferase activity"/>
    <property type="evidence" value="ECO:0007669"/>
    <property type="project" value="TreeGrafter"/>
</dbReference>
<comment type="similarity">
    <text evidence="3">Belongs to the UbiA prenyltransferase family.</text>
</comment>
<dbReference type="GO" id="GO:0006744">
    <property type="term" value="P:ubiquinone biosynthetic process"/>
    <property type="evidence" value="ECO:0007669"/>
    <property type="project" value="TreeGrafter"/>
</dbReference>
<evidence type="ECO:0000256" key="4">
    <source>
        <dbReference type="ARBA" id="ARBA00022475"/>
    </source>
</evidence>
<name>A0A5B8RH49_9ZZZZ</name>
<sequence length="293" mass="32309">MSTNTPTGWLTRLHDYARMARFDRPIGNFLLLWPMLWALWLAAEGPPRPLVLAVFIAGVLVMRAAGCVINDFADRDFDGHVKRTQERPLATGRVGEREALGVFAVLCAVAFALVLTMNGLTIALAFAGAALAATYPFAKRYTHLPQVHLGAAFGWAVPMAFAAEAGALPPLAWLVFLSAVIWATVYDTEYAMVDRDDDLRIGVRSTAILFGNQDRMIIGLLQVLMTVTLVGIGIAAQLSAIYYASVALGALLFVRQQWLIRERERGPCFQAFLNNNWYGGVIFVGIVLHYMYR</sequence>
<dbReference type="EC" id="2.5.1.-" evidence="11"/>
<evidence type="ECO:0000313" key="11">
    <source>
        <dbReference type="EMBL" id="QEA06852.1"/>
    </source>
</evidence>
<dbReference type="PANTHER" id="PTHR11048">
    <property type="entry name" value="PRENYLTRANSFERASES"/>
    <property type="match status" value="1"/>
</dbReference>
<dbReference type="PANTHER" id="PTHR11048:SF28">
    <property type="entry name" value="4-HYDROXYBENZOATE POLYPRENYLTRANSFERASE, MITOCHONDRIAL"/>
    <property type="match status" value="1"/>
</dbReference>
<evidence type="ECO:0000256" key="7">
    <source>
        <dbReference type="ARBA" id="ARBA00022842"/>
    </source>
</evidence>
<dbReference type="Gene3D" id="1.10.357.140">
    <property type="entry name" value="UbiA prenyltransferase"/>
    <property type="match status" value="1"/>
</dbReference>
<keyword evidence="5 11" id="KW-0808">Transferase</keyword>
<keyword evidence="8 10" id="KW-1133">Transmembrane helix</keyword>
<dbReference type="AlphaFoldDB" id="A0A5B8RH49"/>
<comment type="cofactor">
    <cofactor evidence="1">
        <name>Mg(2+)</name>
        <dbReference type="ChEBI" id="CHEBI:18420"/>
    </cofactor>
</comment>
<gene>
    <name evidence="11" type="primary">ubiA</name>
    <name evidence="11" type="ORF">KBTEX_03193</name>
</gene>
<evidence type="ECO:0000256" key="3">
    <source>
        <dbReference type="ARBA" id="ARBA00005985"/>
    </source>
</evidence>
<keyword evidence="9 10" id="KW-0472">Membrane</keyword>
<dbReference type="HAMAP" id="MF_01635">
    <property type="entry name" value="UbiA"/>
    <property type="match status" value="1"/>
</dbReference>
<organism evidence="11">
    <name type="scientific">uncultured organism</name>
    <dbReference type="NCBI Taxonomy" id="155900"/>
    <lineage>
        <taxon>unclassified sequences</taxon>
        <taxon>environmental samples</taxon>
    </lineage>
</organism>
<reference evidence="11" key="1">
    <citation type="submission" date="2019-06" db="EMBL/GenBank/DDBJ databases">
        <authorList>
            <person name="Murdoch R.W."/>
            <person name="Fathepure B."/>
        </authorList>
    </citation>
    <scope>NUCLEOTIDE SEQUENCE</scope>
</reference>
<evidence type="ECO:0000256" key="10">
    <source>
        <dbReference type="SAM" id="Phobius"/>
    </source>
</evidence>
<dbReference type="NCBIfam" id="TIGR01474">
    <property type="entry name" value="ubiA_proteo"/>
    <property type="match status" value="1"/>
</dbReference>
<keyword evidence="6 10" id="KW-0812">Transmembrane</keyword>
<dbReference type="InterPro" id="IPR000537">
    <property type="entry name" value="UbiA_prenyltransferase"/>
</dbReference>
<evidence type="ECO:0000256" key="9">
    <source>
        <dbReference type="ARBA" id="ARBA00023136"/>
    </source>
</evidence>
<dbReference type="GO" id="GO:0005886">
    <property type="term" value="C:plasma membrane"/>
    <property type="evidence" value="ECO:0007669"/>
    <property type="project" value="TreeGrafter"/>
</dbReference>
<feature type="transmembrane region" description="Helical" evidence="10">
    <location>
        <begin position="49"/>
        <end position="73"/>
    </location>
</feature>
<dbReference type="InterPro" id="IPR039653">
    <property type="entry name" value="Prenyltransferase"/>
</dbReference>
<dbReference type="PROSITE" id="PS00943">
    <property type="entry name" value="UBIA"/>
    <property type="match status" value="1"/>
</dbReference>
<feature type="transmembrane region" description="Helical" evidence="10">
    <location>
        <begin position="214"/>
        <end position="234"/>
    </location>
</feature>
<dbReference type="InterPro" id="IPR044878">
    <property type="entry name" value="UbiA_sf"/>
</dbReference>